<feature type="transmembrane region" description="Helical" evidence="19">
    <location>
        <begin position="100"/>
        <end position="119"/>
    </location>
</feature>
<dbReference type="EC" id="2.3.1.23" evidence="16"/>
<dbReference type="InterPro" id="IPR049941">
    <property type="entry name" value="LPLAT_7/PORCN-like"/>
</dbReference>
<evidence type="ECO:0000256" key="14">
    <source>
        <dbReference type="ARBA" id="ARBA00023315"/>
    </source>
</evidence>
<evidence type="ECO:0000313" key="20">
    <source>
        <dbReference type="Proteomes" id="UP000504629"/>
    </source>
</evidence>
<evidence type="ECO:0000256" key="7">
    <source>
        <dbReference type="ARBA" id="ARBA00022692"/>
    </source>
</evidence>
<comment type="similarity">
    <text evidence="4">Belongs to the membrane-bound acyltransferase family.</text>
</comment>
<proteinExistence type="inferred from homology"/>
<feature type="transmembrane region" description="Helical" evidence="19">
    <location>
        <begin position="60"/>
        <end position="79"/>
    </location>
</feature>
<name>A0A6J2KL20_BOMMA</name>
<feature type="transmembrane region" description="Helical" evidence="19">
    <location>
        <begin position="174"/>
        <end position="195"/>
    </location>
</feature>
<evidence type="ECO:0000256" key="17">
    <source>
        <dbReference type="ARBA" id="ARBA00038923"/>
    </source>
</evidence>
<dbReference type="CTD" id="10763"/>
<dbReference type="GO" id="GO:0047184">
    <property type="term" value="F:1-acylglycerophosphocholine O-acyltransferase activity"/>
    <property type="evidence" value="ECO:0007669"/>
    <property type="project" value="UniProtKB-EC"/>
</dbReference>
<accession>A0A6J2KL20</accession>
<evidence type="ECO:0000256" key="1">
    <source>
        <dbReference type="ARBA" id="ARBA00004141"/>
    </source>
</evidence>
<evidence type="ECO:0000256" key="18">
    <source>
        <dbReference type="ARBA" id="ARBA00039721"/>
    </source>
</evidence>
<keyword evidence="20" id="KW-1185">Reference proteome</keyword>
<evidence type="ECO:0000256" key="3">
    <source>
        <dbReference type="ARBA" id="ARBA00005074"/>
    </source>
</evidence>
<dbReference type="RefSeq" id="XP_028042815.1">
    <property type="nucleotide sequence ID" value="XM_028187014.1"/>
</dbReference>
<dbReference type="GO" id="GO:0005783">
    <property type="term" value="C:endoplasmic reticulum"/>
    <property type="evidence" value="ECO:0007669"/>
    <property type="project" value="UniProtKB-SubCell"/>
</dbReference>
<sequence>MWGIFLYILDLVGLSPIPFLAELIGTTAPALKLLISILMGYPIAILYHHHIKDFFDYRNIYFIVCGVDMAFFNFGISMYHNMIPAIVIYMTTKFLGAGKMNAVITFVFNMGYLLIGYIVTESEDYDITWTMPHCVLTLKLMALSFDLWDGKKMIKGETLSENNKKTALLRAPSFVELIGFVYFPACFLVGPIFSFRRYIDFVMDKFPVEKEAKVYEKQALRRLLQGLGYLIAFQVGVYVFNVKYMLSDDFWETSIFYRHFYCGMWAHFALYKYISCWLLTEASCIRFGMSYNGVETTPEGKTISKWDGCNNIKLLRFEGATKFQHYIDSFNCNTNHFAAEYIYKRLKFLGNRNLSQFFTLLFLALWHGTRSGYYMTFFNEFLIMLMEKELEPIISKTELYNKLWSHNVTKYMLYGLLKMYTIVFMGWSLAPFDLKAFSKWWGVYSSLYYSGFVLFLPWAILYKPLLKMAIKASSVRRVRAD</sequence>
<evidence type="ECO:0000256" key="8">
    <source>
        <dbReference type="ARBA" id="ARBA00022824"/>
    </source>
</evidence>
<keyword evidence="5" id="KW-0444">Lipid biosynthesis</keyword>
<gene>
    <name evidence="21" type="primary">LOC114252524</name>
</gene>
<feature type="transmembrane region" description="Helical" evidence="19">
    <location>
        <begin position="441"/>
        <end position="461"/>
    </location>
</feature>
<keyword evidence="7 19" id="KW-0812">Transmembrane</keyword>
<feature type="transmembrane region" description="Helical" evidence="19">
    <location>
        <begin position="6"/>
        <end position="24"/>
    </location>
</feature>
<dbReference type="GO" id="GO:0030258">
    <property type="term" value="P:lipid modification"/>
    <property type="evidence" value="ECO:0007669"/>
    <property type="project" value="TreeGrafter"/>
</dbReference>
<keyword evidence="14 21" id="KW-0012">Acyltransferase</keyword>
<evidence type="ECO:0000256" key="15">
    <source>
        <dbReference type="ARBA" id="ARBA00025707"/>
    </source>
</evidence>
<dbReference type="GO" id="GO:0071617">
    <property type="term" value="F:lysophospholipid acyltransferase activity"/>
    <property type="evidence" value="ECO:0007669"/>
    <property type="project" value="TreeGrafter"/>
</dbReference>
<evidence type="ECO:0000256" key="4">
    <source>
        <dbReference type="ARBA" id="ARBA00010323"/>
    </source>
</evidence>
<evidence type="ECO:0000256" key="19">
    <source>
        <dbReference type="SAM" id="Phobius"/>
    </source>
</evidence>
<dbReference type="PANTHER" id="PTHR13906">
    <property type="entry name" value="PORCUPINE"/>
    <property type="match status" value="1"/>
</dbReference>
<comment type="pathway">
    <text evidence="3">Lipid metabolism; phospholipid metabolism.</text>
</comment>
<feature type="transmembrane region" description="Helical" evidence="19">
    <location>
        <begin position="227"/>
        <end position="246"/>
    </location>
</feature>
<evidence type="ECO:0000256" key="16">
    <source>
        <dbReference type="ARBA" id="ARBA00026120"/>
    </source>
</evidence>
<feature type="transmembrane region" description="Helical" evidence="19">
    <location>
        <begin position="31"/>
        <end position="48"/>
    </location>
</feature>
<keyword evidence="10" id="KW-0443">Lipid metabolism</keyword>
<dbReference type="GO" id="GO:0016020">
    <property type="term" value="C:membrane"/>
    <property type="evidence" value="ECO:0007669"/>
    <property type="project" value="UniProtKB-SubCell"/>
</dbReference>
<reference evidence="21" key="1">
    <citation type="submission" date="2025-08" db="UniProtKB">
        <authorList>
            <consortium name="RefSeq"/>
        </authorList>
    </citation>
    <scope>IDENTIFICATION</scope>
    <source>
        <tissue evidence="21">Silk gland</tissue>
    </source>
</reference>
<keyword evidence="8" id="KW-0256">Endoplasmic reticulum</keyword>
<keyword evidence="11 19" id="KW-0472">Membrane</keyword>
<dbReference type="AlphaFoldDB" id="A0A6J2KL20"/>
<keyword evidence="12" id="KW-0594">Phospholipid biosynthesis</keyword>
<dbReference type="GO" id="GO:0006656">
    <property type="term" value="P:phosphatidylcholine biosynthetic process"/>
    <property type="evidence" value="ECO:0007669"/>
    <property type="project" value="TreeGrafter"/>
</dbReference>
<evidence type="ECO:0000313" key="21">
    <source>
        <dbReference type="RefSeq" id="XP_028042815.1"/>
    </source>
</evidence>
<comment type="subcellular location">
    <subcellularLocation>
        <location evidence="2">Endoplasmic reticulum</location>
    </subcellularLocation>
    <subcellularLocation>
        <location evidence="1">Membrane</location>
        <topology evidence="1">Multi-pass membrane protein</topology>
    </subcellularLocation>
</comment>
<protein>
    <recommendedName>
        <fullName evidence="18">Lysophospholipid acyltransferase 5</fullName>
        <ecNumber evidence="16">2.3.1.23</ecNumber>
        <ecNumber evidence="17">2.3.1.n6</ecNumber>
    </recommendedName>
</protein>
<evidence type="ECO:0000256" key="10">
    <source>
        <dbReference type="ARBA" id="ARBA00023098"/>
    </source>
</evidence>
<evidence type="ECO:0000256" key="9">
    <source>
        <dbReference type="ARBA" id="ARBA00022989"/>
    </source>
</evidence>
<dbReference type="OrthoDB" id="5974730at2759"/>
<keyword evidence="13" id="KW-1208">Phospholipid metabolism</keyword>
<dbReference type="GeneID" id="114252524"/>
<feature type="transmembrane region" description="Helical" evidence="19">
    <location>
        <begin position="258"/>
        <end position="280"/>
    </location>
</feature>
<evidence type="ECO:0000256" key="2">
    <source>
        <dbReference type="ARBA" id="ARBA00004240"/>
    </source>
</evidence>
<dbReference type="EC" id="2.3.1.n6" evidence="17"/>
<dbReference type="Proteomes" id="UP000504629">
    <property type="component" value="Unplaced"/>
</dbReference>
<dbReference type="KEGG" id="bman:114252524"/>
<evidence type="ECO:0000256" key="6">
    <source>
        <dbReference type="ARBA" id="ARBA00022679"/>
    </source>
</evidence>
<comment type="pathway">
    <text evidence="15">Phospholipid metabolism.</text>
</comment>
<evidence type="ECO:0000256" key="5">
    <source>
        <dbReference type="ARBA" id="ARBA00022516"/>
    </source>
</evidence>
<keyword evidence="6" id="KW-0808">Transferase</keyword>
<dbReference type="PANTHER" id="PTHR13906:SF14">
    <property type="entry name" value="LYSOPHOSPHOLIPID ACYLTRANSFERASE 5"/>
    <property type="match status" value="1"/>
</dbReference>
<organism evidence="20 21">
    <name type="scientific">Bombyx mandarina</name>
    <name type="common">Wild silk moth</name>
    <name type="synonym">Wild silkworm</name>
    <dbReference type="NCBI Taxonomy" id="7092"/>
    <lineage>
        <taxon>Eukaryota</taxon>
        <taxon>Metazoa</taxon>
        <taxon>Ecdysozoa</taxon>
        <taxon>Arthropoda</taxon>
        <taxon>Hexapoda</taxon>
        <taxon>Insecta</taxon>
        <taxon>Pterygota</taxon>
        <taxon>Neoptera</taxon>
        <taxon>Endopterygota</taxon>
        <taxon>Lepidoptera</taxon>
        <taxon>Glossata</taxon>
        <taxon>Ditrysia</taxon>
        <taxon>Bombycoidea</taxon>
        <taxon>Bombycidae</taxon>
        <taxon>Bombycinae</taxon>
        <taxon>Bombyx</taxon>
    </lineage>
</organism>
<dbReference type="InterPro" id="IPR004299">
    <property type="entry name" value="MBOAT_fam"/>
</dbReference>
<evidence type="ECO:0000256" key="12">
    <source>
        <dbReference type="ARBA" id="ARBA00023209"/>
    </source>
</evidence>
<keyword evidence="9 19" id="KW-1133">Transmembrane helix</keyword>
<evidence type="ECO:0000256" key="13">
    <source>
        <dbReference type="ARBA" id="ARBA00023264"/>
    </source>
</evidence>
<evidence type="ECO:0000256" key="11">
    <source>
        <dbReference type="ARBA" id="ARBA00023136"/>
    </source>
</evidence>
<dbReference type="Pfam" id="PF03062">
    <property type="entry name" value="MBOAT"/>
    <property type="match status" value="1"/>
</dbReference>
<feature type="transmembrane region" description="Helical" evidence="19">
    <location>
        <begin position="411"/>
        <end position="429"/>
    </location>
</feature>